<accession>A0A936TCG5</accession>
<evidence type="ECO:0000256" key="1">
    <source>
        <dbReference type="ARBA" id="ARBA00023015"/>
    </source>
</evidence>
<evidence type="ECO:0000256" key="2">
    <source>
        <dbReference type="ARBA" id="ARBA00023125"/>
    </source>
</evidence>
<dbReference type="Gene3D" id="1.10.10.60">
    <property type="entry name" value="Homeodomain-like"/>
    <property type="match status" value="1"/>
</dbReference>
<gene>
    <name evidence="7" type="primary">fabR</name>
    <name evidence="7" type="ORF">IPN02_06280</name>
</gene>
<dbReference type="PROSITE" id="PS50977">
    <property type="entry name" value="HTH_TETR_2"/>
    <property type="match status" value="1"/>
</dbReference>
<dbReference type="InterPro" id="IPR050692">
    <property type="entry name" value="HTH_transcr_repressor_FabR"/>
</dbReference>
<keyword evidence="3" id="KW-0804">Transcription</keyword>
<evidence type="ECO:0000259" key="6">
    <source>
        <dbReference type="PROSITE" id="PS50977"/>
    </source>
</evidence>
<dbReference type="Gene3D" id="1.10.357.10">
    <property type="entry name" value="Tetracycline Repressor, domain 2"/>
    <property type="match status" value="1"/>
</dbReference>
<organism evidence="7 8">
    <name type="scientific">Candidatus Neomicrothrix subdominans</name>
    <dbReference type="NCBI Taxonomy" id="2954438"/>
    <lineage>
        <taxon>Bacteria</taxon>
        <taxon>Bacillati</taxon>
        <taxon>Actinomycetota</taxon>
        <taxon>Acidimicrobiia</taxon>
        <taxon>Acidimicrobiales</taxon>
        <taxon>Microthrixaceae</taxon>
        <taxon>Candidatus Neomicrothrix</taxon>
    </lineage>
</organism>
<dbReference type="InterPro" id="IPR009057">
    <property type="entry name" value="Homeodomain-like_sf"/>
</dbReference>
<comment type="caution">
    <text evidence="7">The sequence shown here is derived from an EMBL/GenBank/DDBJ whole genome shotgun (WGS) entry which is preliminary data.</text>
</comment>
<dbReference type="InterPro" id="IPR054129">
    <property type="entry name" value="DesT_TetR_C"/>
</dbReference>
<reference evidence="7 8" key="1">
    <citation type="submission" date="2020-10" db="EMBL/GenBank/DDBJ databases">
        <title>Connecting structure to function with the recovery of over 1000 high-quality activated sludge metagenome-assembled genomes encoding full-length rRNA genes using long-read sequencing.</title>
        <authorList>
            <person name="Singleton C.M."/>
            <person name="Petriglieri F."/>
            <person name="Kristensen J.M."/>
            <person name="Kirkegaard R.H."/>
            <person name="Michaelsen T.Y."/>
            <person name="Andersen M.H."/>
            <person name="Karst S.M."/>
            <person name="Dueholm M.S."/>
            <person name="Nielsen P.H."/>
            <person name="Albertsen M."/>
        </authorList>
    </citation>
    <scope>NUCLEOTIDE SEQUENCE [LARGE SCALE GENOMIC DNA]</scope>
    <source>
        <strain evidence="7">Lyne_18-Q3-R50-59_MAXAC.006</strain>
    </source>
</reference>
<dbReference type="GO" id="GO:0003677">
    <property type="term" value="F:DNA binding"/>
    <property type="evidence" value="ECO:0007669"/>
    <property type="project" value="UniProtKB-UniRule"/>
</dbReference>
<dbReference type="AlphaFoldDB" id="A0A936TCG5"/>
<name>A0A936TCG5_9ACTN</name>
<keyword evidence="1" id="KW-0805">Transcription regulation</keyword>
<dbReference type="EMBL" id="JADJZA010000002">
    <property type="protein sequence ID" value="MBK9296456.1"/>
    <property type="molecule type" value="Genomic_DNA"/>
</dbReference>
<feature type="DNA-binding region" description="H-T-H motif" evidence="4">
    <location>
        <begin position="121"/>
        <end position="140"/>
    </location>
</feature>
<feature type="compositionally biased region" description="Basic and acidic residues" evidence="5">
    <location>
        <begin position="29"/>
        <end position="38"/>
    </location>
</feature>
<dbReference type="Proteomes" id="UP000727993">
    <property type="component" value="Unassembled WGS sequence"/>
</dbReference>
<keyword evidence="2 4" id="KW-0238">DNA-binding</keyword>
<dbReference type="SUPFAM" id="SSF46689">
    <property type="entry name" value="Homeodomain-like"/>
    <property type="match status" value="1"/>
</dbReference>
<feature type="compositionally biased region" description="Low complexity" evidence="5">
    <location>
        <begin position="57"/>
        <end position="77"/>
    </location>
</feature>
<evidence type="ECO:0000256" key="4">
    <source>
        <dbReference type="PROSITE-ProRule" id="PRU00335"/>
    </source>
</evidence>
<evidence type="ECO:0000256" key="3">
    <source>
        <dbReference type="ARBA" id="ARBA00023163"/>
    </source>
</evidence>
<sequence>MSSRRGGSAAAGEVDGADSADGQPSGDADPAKTPDRKASAPAKRAGSGAPAKRRSPAKAPSGTRAPSRSAKAASTAKRPSKPRSGEAATGSRSEQKERTRRSLLDAALERLAGDQSFTDISIREITGDAGVVPATFYRHFADMGEVGLVLVDESFSELRQVMRAIRAQPVSTAELVENSVVTFLGYAREHPKHFRFIAKERFGGSSALRMALGREIQLWISELATDLARFHQARDLTTDELMAVASLVIGAVWSGTERVVDVPIGPSGDIQYEMIRTEVELQVNVILAGAIFYPAYREGSFSMSAARMVANVRRELEKSKKKSK</sequence>
<protein>
    <submittedName>
        <fullName evidence="7">HTH-type transcriptional repressor FabR</fullName>
    </submittedName>
</protein>
<dbReference type="PANTHER" id="PTHR47752">
    <property type="entry name" value="HTH-TYPE TRANSCRIPTIONAL REPRESSOR FABR"/>
    <property type="match status" value="1"/>
</dbReference>
<evidence type="ECO:0000313" key="8">
    <source>
        <dbReference type="Proteomes" id="UP000727993"/>
    </source>
</evidence>
<feature type="region of interest" description="Disordered" evidence="5">
    <location>
        <begin position="1"/>
        <end position="100"/>
    </location>
</feature>
<evidence type="ECO:0000256" key="5">
    <source>
        <dbReference type="SAM" id="MobiDB-lite"/>
    </source>
</evidence>
<proteinExistence type="predicted"/>
<evidence type="ECO:0000313" key="7">
    <source>
        <dbReference type="EMBL" id="MBK9296456.1"/>
    </source>
</evidence>
<dbReference type="NCBIfam" id="NF008402">
    <property type="entry name" value="PRK11202.1"/>
    <property type="match status" value="1"/>
</dbReference>
<dbReference type="Pfam" id="PF21943">
    <property type="entry name" value="TetR_C_46"/>
    <property type="match status" value="1"/>
</dbReference>
<dbReference type="PANTHER" id="PTHR47752:SF1">
    <property type="entry name" value="HTH-TYPE TRANSCRIPTIONAL REPRESSOR FABR"/>
    <property type="match status" value="1"/>
</dbReference>
<feature type="domain" description="HTH tetR-type" evidence="6">
    <location>
        <begin position="97"/>
        <end position="158"/>
    </location>
</feature>
<dbReference type="InterPro" id="IPR001647">
    <property type="entry name" value="HTH_TetR"/>
</dbReference>